<proteinExistence type="predicted"/>
<keyword evidence="3" id="KW-1185">Reference proteome</keyword>
<dbReference type="Proteomes" id="UP000295818">
    <property type="component" value="Unassembled WGS sequence"/>
</dbReference>
<accession>A0ABY2BU89</accession>
<protein>
    <submittedName>
        <fullName evidence="2">Uncharacterized protein</fullName>
    </submittedName>
</protein>
<evidence type="ECO:0000256" key="1">
    <source>
        <dbReference type="SAM" id="MobiDB-lite"/>
    </source>
</evidence>
<sequence>MVATNPLEFGTTTRQKVPQYPVPSSCAASSSSRGKFRKYWRNRNVANAWNNPGMIRPRKELTRPRVETSTKLGTKVTAAGISSVATMK</sequence>
<evidence type="ECO:0000313" key="3">
    <source>
        <dbReference type="Proteomes" id="UP000295818"/>
    </source>
</evidence>
<feature type="region of interest" description="Disordered" evidence="1">
    <location>
        <begin position="1"/>
        <end position="33"/>
    </location>
</feature>
<evidence type="ECO:0000313" key="2">
    <source>
        <dbReference type="EMBL" id="TCO31780.1"/>
    </source>
</evidence>
<name>A0ABY2BU89_9ACTN</name>
<comment type="caution">
    <text evidence="2">The sequence shown here is derived from an EMBL/GenBank/DDBJ whole genome shotgun (WGS) entry which is preliminary data.</text>
</comment>
<organism evidence="2 3">
    <name type="scientific">Kribbella orskensis</name>
    <dbReference type="NCBI Taxonomy" id="2512216"/>
    <lineage>
        <taxon>Bacteria</taxon>
        <taxon>Bacillati</taxon>
        <taxon>Actinomycetota</taxon>
        <taxon>Actinomycetes</taxon>
        <taxon>Propionibacteriales</taxon>
        <taxon>Kribbellaceae</taxon>
        <taxon>Kribbella</taxon>
    </lineage>
</organism>
<dbReference type="EMBL" id="SLWM01000001">
    <property type="protein sequence ID" value="TCO31780.1"/>
    <property type="molecule type" value="Genomic_DNA"/>
</dbReference>
<reference evidence="2 3" key="1">
    <citation type="journal article" date="2015" name="Stand. Genomic Sci.">
        <title>Genomic Encyclopedia of Bacterial and Archaeal Type Strains, Phase III: the genomes of soil and plant-associated and newly described type strains.</title>
        <authorList>
            <person name="Whitman W.B."/>
            <person name="Woyke T."/>
            <person name="Klenk H.P."/>
            <person name="Zhou Y."/>
            <person name="Lilburn T.G."/>
            <person name="Beck B.J."/>
            <person name="De Vos P."/>
            <person name="Vandamme P."/>
            <person name="Eisen J.A."/>
            <person name="Garrity G."/>
            <person name="Hugenholtz P."/>
            <person name="Kyrpides N.C."/>
        </authorList>
    </citation>
    <scope>NUCLEOTIDE SEQUENCE [LARGE SCALE GENOMIC DNA]</scope>
    <source>
        <strain evidence="2 3">VKM Ac-2538</strain>
    </source>
</reference>
<gene>
    <name evidence="2" type="ORF">EV644_101423</name>
</gene>